<dbReference type="Proteomes" id="UP000448943">
    <property type="component" value="Unassembled WGS sequence"/>
</dbReference>
<evidence type="ECO:0000256" key="4">
    <source>
        <dbReference type="ARBA" id="ARBA00022679"/>
    </source>
</evidence>
<keyword evidence="3 10" id="KW-1003">Cell membrane</keyword>
<dbReference type="UniPathway" id="UPA00834">
    <property type="reaction ID" value="UER00712"/>
</dbReference>
<dbReference type="InterPro" id="IPR044878">
    <property type="entry name" value="UbiA_sf"/>
</dbReference>
<evidence type="ECO:0000256" key="2">
    <source>
        <dbReference type="ARBA" id="ARBA00004919"/>
    </source>
</evidence>
<dbReference type="FunFam" id="1.10.357.140:FF:000001">
    <property type="entry name" value="Protoheme IX farnesyltransferase"/>
    <property type="match status" value="1"/>
</dbReference>
<dbReference type="PROSITE" id="PS00943">
    <property type="entry name" value="UBIA"/>
    <property type="match status" value="1"/>
</dbReference>
<dbReference type="GO" id="GO:0005886">
    <property type="term" value="C:plasma membrane"/>
    <property type="evidence" value="ECO:0007669"/>
    <property type="project" value="UniProtKB-SubCell"/>
</dbReference>
<keyword evidence="5 10" id="KW-0812">Transmembrane</keyword>
<dbReference type="NCBIfam" id="TIGR01473">
    <property type="entry name" value="cyoE_ctaB"/>
    <property type="match status" value="1"/>
</dbReference>
<dbReference type="InterPro" id="IPR000537">
    <property type="entry name" value="UbiA_prenyltransferase"/>
</dbReference>
<keyword evidence="12" id="KW-1185">Reference proteome</keyword>
<feature type="transmembrane region" description="Helical" evidence="10">
    <location>
        <begin position="123"/>
        <end position="140"/>
    </location>
</feature>
<keyword evidence="4 10" id="KW-0808">Transferase</keyword>
<dbReference type="PANTHER" id="PTHR43448:SF2">
    <property type="entry name" value="PROTOHEME IX FARNESYLTRANSFERASE, MITOCHONDRIAL"/>
    <property type="match status" value="1"/>
</dbReference>
<comment type="caution">
    <text evidence="11">The sequence shown here is derived from an EMBL/GenBank/DDBJ whole genome shotgun (WGS) entry which is preliminary data.</text>
</comment>
<evidence type="ECO:0000256" key="7">
    <source>
        <dbReference type="ARBA" id="ARBA00023133"/>
    </source>
</evidence>
<evidence type="ECO:0000256" key="1">
    <source>
        <dbReference type="ARBA" id="ARBA00004651"/>
    </source>
</evidence>
<keyword evidence="7 10" id="KW-0350">Heme biosynthesis</keyword>
<evidence type="ECO:0000256" key="9">
    <source>
        <dbReference type="ARBA" id="ARBA00047690"/>
    </source>
</evidence>
<comment type="subunit">
    <text evidence="10">Interacts with CtaA.</text>
</comment>
<proteinExistence type="inferred from homology"/>
<feature type="transmembrane region" description="Helical" evidence="10">
    <location>
        <begin position="278"/>
        <end position="297"/>
    </location>
</feature>
<evidence type="ECO:0000256" key="5">
    <source>
        <dbReference type="ARBA" id="ARBA00022692"/>
    </source>
</evidence>
<reference evidence="11 12" key="1">
    <citation type="submission" date="2019-01" db="EMBL/GenBank/DDBJ databases">
        <title>Chengkuizengella sp. nov., isolated from deep-sea sediment of East Pacific Ocean.</title>
        <authorList>
            <person name="Yang J."/>
            <person name="Lai Q."/>
            <person name="Shao Z."/>
        </authorList>
    </citation>
    <scope>NUCLEOTIDE SEQUENCE [LARGE SCALE GENOMIC DNA]</scope>
    <source>
        <strain evidence="11 12">YPA3-1-1</strain>
    </source>
</reference>
<keyword evidence="6 10" id="KW-1133">Transmembrane helix</keyword>
<dbReference type="CDD" id="cd13957">
    <property type="entry name" value="PT_UbiA_Cox10"/>
    <property type="match status" value="1"/>
</dbReference>
<dbReference type="GO" id="GO:0048034">
    <property type="term" value="P:heme O biosynthetic process"/>
    <property type="evidence" value="ECO:0007669"/>
    <property type="project" value="UniProtKB-UniRule"/>
</dbReference>
<evidence type="ECO:0000256" key="6">
    <source>
        <dbReference type="ARBA" id="ARBA00022989"/>
    </source>
</evidence>
<feature type="transmembrane region" description="Helical" evidence="10">
    <location>
        <begin position="94"/>
        <end position="117"/>
    </location>
</feature>
<feature type="transmembrane region" description="Helical" evidence="10">
    <location>
        <begin position="245"/>
        <end position="266"/>
    </location>
</feature>
<evidence type="ECO:0000256" key="3">
    <source>
        <dbReference type="ARBA" id="ARBA00022475"/>
    </source>
</evidence>
<accession>A0A6N9Q1S5</accession>
<feature type="transmembrane region" description="Helical" evidence="10">
    <location>
        <begin position="222"/>
        <end position="239"/>
    </location>
</feature>
<comment type="subcellular location">
    <subcellularLocation>
        <location evidence="1 10">Cell membrane</location>
        <topology evidence="1 10">Multi-pass membrane protein</topology>
    </subcellularLocation>
</comment>
<comment type="function">
    <text evidence="10">Converts heme B (protoheme IX) to heme O by substitution of the vinyl group on carbon 2 of heme B porphyrin ring with a hydroxyethyl farnesyl side group.</text>
</comment>
<evidence type="ECO:0000256" key="8">
    <source>
        <dbReference type="ARBA" id="ARBA00023136"/>
    </source>
</evidence>
<gene>
    <name evidence="11" type="primary">cyoE</name>
    <name evidence="10" type="synonym">ctaB</name>
    <name evidence="11" type="ORF">ERL59_08020</name>
</gene>
<protein>
    <recommendedName>
        <fullName evidence="10">Protoheme IX farnesyltransferase</fullName>
        <ecNumber evidence="10">2.5.1.141</ecNumber>
    </recommendedName>
    <alternativeName>
        <fullName evidence="10">Heme B farnesyltransferase</fullName>
    </alternativeName>
    <alternativeName>
        <fullName evidence="10">Heme O synthase</fullName>
    </alternativeName>
</protein>
<feature type="transmembrane region" description="Helical" evidence="10">
    <location>
        <begin position="173"/>
        <end position="193"/>
    </location>
</feature>
<evidence type="ECO:0000313" key="11">
    <source>
        <dbReference type="EMBL" id="NBI28903.1"/>
    </source>
</evidence>
<comment type="catalytic activity">
    <reaction evidence="9 10">
        <text>heme b + (2E,6E)-farnesyl diphosphate + H2O = Fe(II)-heme o + diphosphate</text>
        <dbReference type="Rhea" id="RHEA:28070"/>
        <dbReference type="ChEBI" id="CHEBI:15377"/>
        <dbReference type="ChEBI" id="CHEBI:33019"/>
        <dbReference type="ChEBI" id="CHEBI:60344"/>
        <dbReference type="ChEBI" id="CHEBI:60530"/>
        <dbReference type="ChEBI" id="CHEBI:175763"/>
        <dbReference type="EC" id="2.5.1.141"/>
    </reaction>
</comment>
<dbReference type="EMBL" id="SIJB01000018">
    <property type="protein sequence ID" value="NBI28903.1"/>
    <property type="molecule type" value="Genomic_DNA"/>
</dbReference>
<dbReference type="Pfam" id="PF01040">
    <property type="entry name" value="UbiA"/>
    <property type="match status" value="1"/>
</dbReference>
<evidence type="ECO:0000313" key="12">
    <source>
        <dbReference type="Proteomes" id="UP000448943"/>
    </source>
</evidence>
<dbReference type="GO" id="GO:0008495">
    <property type="term" value="F:protoheme IX farnesyltransferase activity"/>
    <property type="evidence" value="ECO:0007669"/>
    <property type="project" value="UniProtKB-UniRule"/>
</dbReference>
<keyword evidence="8 10" id="KW-0472">Membrane</keyword>
<dbReference type="InterPro" id="IPR030470">
    <property type="entry name" value="UbiA_prenylTrfase_CS"/>
</dbReference>
<dbReference type="EC" id="2.5.1.141" evidence="10"/>
<comment type="miscellaneous">
    <text evidence="10">Carbon 2 of the heme B porphyrin ring is defined according to the Fischer nomenclature.</text>
</comment>
<organism evidence="11 12">
    <name type="scientific">Chengkuizengella marina</name>
    <dbReference type="NCBI Taxonomy" id="2507566"/>
    <lineage>
        <taxon>Bacteria</taxon>
        <taxon>Bacillati</taxon>
        <taxon>Bacillota</taxon>
        <taxon>Bacilli</taxon>
        <taxon>Bacillales</taxon>
        <taxon>Paenibacillaceae</taxon>
        <taxon>Chengkuizengella</taxon>
    </lineage>
</organism>
<dbReference type="RefSeq" id="WP_160645739.1">
    <property type="nucleotide sequence ID" value="NZ_SIJB01000018.1"/>
</dbReference>
<dbReference type="OrthoDB" id="9814417at2"/>
<dbReference type="InterPro" id="IPR006369">
    <property type="entry name" value="Protohaem_IX_farnesylTrfase"/>
</dbReference>
<dbReference type="Gene3D" id="1.10.357.140">
    <property type="entry name" value="UbiA prenyltransferase"/>
    <property type="match status" value="1"/>
</dbReference>
<feature type="transmembrane region" description="Helical" evidence="10">
    <location>
        <begin position="49"/>
        <end position="73"/>
    </location>
</feature>
<dbReference type="NCBIfam" id="NF003349">
    <property type="entry name" value="PRK04375.1-2"/>
    <property type="match status" value="1"/>
</dbReference>
<evidence type="ECO:0000256" key="10">
    <source>
        <dbReference type="HAMAP-Rule" id="MF_00154"/>
    </source>
</evidence>
<name>A0A6N9Q1S5_9BACL</name>
<feature type="transmembrane region" description="Helical" evidence="10">
    <location>
        <begin position="147"/>
        <end position="167"/>
    </location>
</feature>
<comment type="similarity">
    <text evidence="10">Belongs to the UbiA prenyltransferase family. Protoheme IX farnesyltransferase subfamily.</text>
</comment>
<dbReference type="PANTHER" id="PTHR43448">
    <property type="entry name" value="PROTOHEME IX FARNESYLTRANSFERASE, MITOCHONDRIAL"/>
    <property type="match status" value="1"/>
</dbReference>
<dbReference type="NCBIfam" id="NF003348">
    <property type="entry name" value="PRK04375.1-1"/>
    <property type="match status" value="1"/>
</dbReference>
<sequence length="298" mass="34031">MNESISDSAVIDKASWRDFVQLTKPGIIRSNLIAAFGGFWLASQWDINWFILAYMMLGTALIMASGCVLNNFLDRDFDEKMERTQGRSLPAGRIHPNVVLWYGIVLGIIGLFVLYFLVNPISAFLGFIGFFVYVFVYTMWLKRNSTWSTSIGGISGAMPPVLGYCAVTNEVDAGAWLLFALLFLWQPPHFWALGIRRKEEYRAAGFPLLPVVKGVKRTKIQMLPYVFLLIPVNIMFYVFGYVGMIYLVVSILLSIVWVIYCIIGFVTKDDDKWSRRTFLFSINYLMINFFVMIINTTS</sequence>
<dbReference type="HAMAP" id="MF_00154">
    <property type="entry name" value="CyoE_CtaB"/>
    <property type="match status" value="1"/>
</dbReference>
<dbReference type="AlphaFoldDB" id="A0A6N9Q1S5"/>
<comment type="pathway">
    <text evidence="2 10">Porphyrin-containing compound metabolism; heme O biosynthesis; heme O from protoheme: step 1/1.</text>
</comment>